<dbReference type="Pfam" id="PF13328">
    <property type="entry name" value="HD_4"/>
    <property type="match status" value="1"/>
</dbReference>
<dbReference type="Gene3D" id="1.10.3210.10">
    <property type="entry name" value="Hypothetical protein af1432"/>
    <property type="match status" value="1"/>
</dbReference>
<proteinExistence type="inferred from homology"/>
<dbReference type="PANTHER" id="PTHR21262">
    <property type="entry name" value="GUANOSINE-3',5'-BIS DIPHOSPHATE 3'-PYROPHOSPHOHYDROLASE"/>
    <property type="match status" value="1"/>
</dbReference>
<dbReference type="STRING" id="429701.A0A2G9HAU7"/>
<dbReference type="PANTHER" id="PTHR21262:SF0">
    <property type="entry name" value="GTP DIPHOSPHOKINASE RSH3, CHLOROPLASTIC-RELATED"/>
    <property type="match status" value="1"/>
</dbReference>
<dbReference type="Proteomes" id="UP000231279">
    <property type="component" value="Unassembled WGS sequence"/>
</dbReference>
<dbReference type="GO" id="GO:0016787">
    <property type="term" value="F:hydrolase activity"/>
    <property type="evidence" value="ECO:0007669"/>
    <property type="project" value="UniProtKB-KW"/>
</dbReference>
<evidence type="ECO:0000313" key="9">
    <source>
        <dbReference type="Proteomes" id="UP000231279"/>
    </source>
</evidence>
<reference evidence="9" key="1">
    <citation type="journal article" date="2018" name="Gigascience">
        <title>Genome assembly of the Pink Ipe (Handroanthus impetiginosus, Bignoniaceae), a highly valued, ecologically keystone Neotropical timber forest tree.</title>
        <authorList>
            <person name="Silva-Junior O.B."/>
            <person name="Grattapaglia D."/>
            <person name="Novaes E."/>
            <person name="Collevatti R.G."/>
        </authorList>
    </citation>
    <scope>NUCLEOTIDE SEQUENCE [LARGE SCALE GENOMIC DNA]</scope>
    <source>
        <strain evidence="9">cv. UFG-1</strain>
    </source>
</reference>
<keyword evidence="8" id="KW-0808">Transferase</keyword>
<comment type="similarity">
    <text evidence="1">Belongs to the RelA/SpoT family.</text>
</comment>
<dbReference type="InterPro" id="IPR007685">
    <property type="entry name" value="RelA_SpoT"/>
</dbReference>
<evidence type="ECO:0000256" key="1">
    <source>
        <dbReference type="ARBA" id="ARBA00007476"/>
    </source>
</evidence>
<dbReference type="SMART" id="SM00954">
    <property type="entry name" value="RelA_SpoT"/>
    <property type="match status" value="1"/>
</dbReference>
<dbReference type="CDD" id="cd00077">
    <property type="entry name" value="HDc"/>
    <property type="match status" value="1"/>
</dbReference>
<accession>A0A2G9HAU7</accession>
<dbReference type="EMBL" id="NKXS01002244">
    <property type="protein sequence ID" value="PIN14629.1"/>
    <property type="molecule type" value="Genomic_DNA"/>
</dbReference>
<dbReference type="Pfam" id="PF04607">
    <property type="entry name" value="RelA_SpoT"/>
    <property type="match status" value="1"/>
</dbReference>
<name>A0A2G9HAU7_9LAMI</name>
<keyword evidence="4" id="KW-0342">GTP-binding</keyword>
<dbReference type="SUPFAM" id="SSF81301">
    <property type="entry name" value="Nucleotidyltransferase"/>
    <property type="match status" value="1"/>
</dbReference>
<evidence type="ECO:0000256" key="6">
    <source>
        <dbReference type="SAM" id="MobiDB-lite"/>
    </source>
</evidence>
<dbReference type="CDD" id="cd05399">
    <property type="entry name" value="NT_Rel-Spo_like"/>
    <property type="match status" value="1"/>
</dbReference>
<evidence type="ECO:0000256" key="3">
    <source>
        <dbReference type="ARBA" id="ARBA00023016"/>
    </source>
</evidence>
<dbReference type="GO" id="GO:0015969">
    <property type="term" value="P:guanosine tetraphosphate metabolic process"/>
    <property type="evidence" value="ECO:0007669"/>
    <property type="project" value="InterPro"/>
</dbReference>
<dbReference type="InterPro" id="IPR043519">
    <property type="entry name" value="NT_sf"/>
</dbReference>
<dbReference type="PROSITE" id="PS51831">
    <property type="entry name" value="HD"/>
    <property type="match status" value="1"/>
</dbReference>
<keyword evidence="5" id="KW-0694">RNA-binding</keyword>
<dbReference type="SMART" id="SM00471">
    <property type="entry name" value="HDc"/>
    <property type="match status" value="1"/>
</dbReference>
<dbReference type="InterPro" id="IPR006674">
    <property type="entry name" value="HD_domain"/>
</dbReference>
<evidence type="ECO:0000259" key="7">
    <source>
        <dbReference type="PROSITE" id="PS51831"/>
    </source>
</evidence>
<dbReference type="OrthoDB" id="430679at2759"/>
<feature type="region of interest" description="Disordered" evidence="6">
    <location>
        <begin position="98"/>
        <end position="120"/>
    </location>
</feature>
<dbReference type="GO" id="GO:0009507">
    <property type="term" value="C:chloroplast"/>
    <property type="evidence" value="ECO:0007669"/>
    <property type="project" value="TreeGrafter"/>
</dbReference>
<feature type="domain" description="HD" evidence="7">
    <location>
        <begin position="233"/>
        <end position="337"/>
    </location>
</feature>
<dbReference type="SUPFAM" id="SSF109604">
    <property type="entry name" value="HD-domain/PDEase-like"/>
    <property type="match status" value="1"/>
</dbReference>
<organism evidence="8 9">
    <name type="scientific">Handroanthus impetiginosus</name>
    <dbReference type="NCBI Taxonomy" id="429701"/>
    <lineage>
        <taxon>Eukaryota</taxon>
        <taxon>Viridiplantae</taxon>
        <taxon>Streptophyta</taxon>
        <taxon>Embryophyta</taxon>
        <taxon>Tracheophyta</taxon>
        <taxon>Spermatophyta</taxon>
        <taxon>Magnoliopsida</taxon>
        <taxon>eudicotyledons</taxon>
        <taxon>Gunneridae</taxon>
        <taxon>Pentapetalae</taxon>
        <taxon>asterids</taxon>
        <taxon>lamiids</taxon>
        <taxon>Lamiales</taxon>
        <taxon>Bignoniaceae</taxon>
        <taxon>Crescentiina</taxon>
        <taxon>Tabebuia alliance</taxon>
        <taxon>Handroanthus</taxon>
    </lineage>
</organism>
<dbReference type="GO" id="GO:0008728">
    <property type="term" value="F:GTP diphosphokinase activity"/>
    <property type="evidence" value="ECO:0007669"/>
    <property type="project" value="UniProtKB-EC"/>
</dbReference>
<evidence type="ECO:0000256" key="4">
    <source>
        <dbReference type="ARBA" id="ARBA00023134"/>
    </source>
</evidence>
<dbReference type="GO" id="GO:0005525">
    <property type="term" value="F:GTP binding"/>
    <property type="evidence" value="ECO:0007669"/>
    <property type="project" value="UniProtKB-KW"/>
</dbReference>
<evidence type="ECO:0000313" key="8">
    <source>
        <dbReference type="EMBL" id="PIN14629.1"/>
    </source>
</evidence>
<dbReference type="Gene3D" id="3.30.460.10">
    <property type="entry name" value="Beta Polymerase, domain 2"/>
    <property type="match status" value="1"/>
</dbReference>
<dbReference type="AlphaFoldDB" id="A0A2G9HAU7"/>
<feature type="compositionally biased region" description="Polar residues" evidence="6">
    <location>
        <begin position="102"/>
        <end position="115"/>
    </location>
</feature>
<dbReference type="EC" id="2.7.6.5" evidence="2"/>
<gene>
    <name evidence="8" type="ORF">CDL12_12724</name>
</gene>
<protein>
    <recommendedName>
        <fullName evidence="2">GTP diphosphokinase</fullName>
        <ecNumber evidence="2">2.7.6.5</ecNumber>
    </recommendedName>
</protein>
<dbReference type="FunFam" id="1.10.3210.10:FF:000001">
    <property type="entry name" value="GTP pyrophosphokinase RelA"/>
    <property type="match status" value="1"/>
</dbReference>
<comment type="caution">
    <text evidence="8">The sequence shown here is derived from an EMBL/GenBank/DDBJ whole genome shotgun (WGS) entry which is preliminary data.</text>
</comment>
<evidence type="ECO:0000256" key="2">
    <source>
        <dbReference type="ARBA" id="ARBA00013251"/>
    </source>
</evidence>
<keyword evidence="3" id="KW-0346">Stress response</keyword>
<keyword evidence="9" id="KW-1185">Reference proteome</keyword>
<dbReference type="InterPro" id="IPR003607">
    <property type="entry name" value="HD/PDEase_dom"/>
</dbReference>
<keyword evidence="4" id="KW-0547">Nucleotide-binding</keyword>
<dbReference type="PROSITE" id="PS50889">
    <property type="entry name" value="S4"/>
    <property type="match status" value="1"/>
</dbReference>
<sequence length="702" mass="78193">MTVPSMALYMSSGSVYSAPHQINSSVSYDIDGRSTSSASPPSQKAMSGGLSCLFSTSQVKSSYSNGTEELGSLWHDRTEELGSSFRYSSLSSSLKRDHAHQSPVSVLQGPSTSIGIGSRSPPTRIGADFNSIRSGGWGMFNGLVTHAFGSCVDYDSSLDVEDLSLSSNDTSSDELTFNMEDNFQEVDAPAYAKDLLLDAQSRHLIFRDGFVVKAFYEAEKAHRGQKRASGHPYLQHCLETAILLANIGANSTVVASGLLHDSVDDSSVTYDHISKSFGAGVADLVEGVSKLSHLSKLARENNTANKSVEADRLHTMFLAMADARAVLIKLADRLHNMMTLDALPLIKQQRFAKETSEIFVPLANRLGITTWKEQLEKLCFKHLHPDQHQELSSKLAKYFDEDVITSSVEKLGQALAAGTISFHCLSGRHKSLFSIYSKMLKKKLNMDEIHDIHGLRLIVETEEDCYRALRVVQHLWHEVPGRFKDYIVHPKRNGYQSLHTVVMSEGIPLEVQIRTKKMHLQAEYGIAAHWRYKEGDCKHPSFVLQMVEWARWVITWQCEAMSKDRSSDGFLDSMTPPCTFPIHSKDCKFSCKPQCDSDGPVFVIMIENDKMSVQEFPANSSVMDLLETAGRGSSRWTSYGFPLKEELRPRLNHEPVSDPTCKLKMGDVVELTPAIPDKSLTVYREEIQRMYDRGLTISSVVP</sequence>
<evidence type="ECO:0000256" key="5">
    <source>
        <dbReference type="PROSITE-ProRule" id="PRU00182"/>
    </source>
</evidence>
<dbReference type="FunFam" id="3.30.460.10:FF:000001">
    <property type="entry name" value="GTP pyrophosphokinase RelA"/>
    <property type="match status" value="1"/>
</dbReference>
<dbReference type="GO" id="GO:0003723">
    <property type="term" value="F:RNA binding"/>
    <property type="evidence" value="ECO:0007669"/>
    <property type="project" value="UniProtKB-KW"/>
</dbReference>
<keyword evidence="8" id="KW-0378">Hydrolase</keyword>